<reference evidence="1" key="1">
    <citation type="submission" date="2021-03" db="EMBL/GenBank/DDBJ databases">
        <authorList>
            <person name="Bekaert M."/>
        </authorList>
    </citation>
    <scope>NUCLEOTIDE SEQUENCE</scope>
</reference>
<dbReference type="Proteomes" id="UP000683360">
    <property type="component" value="Unassembled WGS sequence"/>
</dbReference>
<protein>
    <submittedName>
        <fullName evidence="1">Uncharacterized protein</fullName>
    </submittedName>
</protein>
<keyword evidence="2" id="KW-1185">Reference proteome</keyword>
<evidence type="ECO:0000313" key="1">
    <source>
        <dbReference type="EMBL" id="CAG2231118.1"/>
    </source>
</evidence>
<accession>A0A8S3TL86</accession>
<dbReference type="AlphaFoldDB" id="A0A8S3TL86"/>
<dbReference type="OrthoDB" id="6538197at2759"/>
<dbReference type="EMBL" id="CAJPWZ010002131">
    <property type="protein sequence ID" value="CAG2231118.1"/>
    <property type="molecule type" value="Genomic_DNA"/>
</dbReference>
<name>A0A8S3TL86_MYTED</name>
<organism evidence="1 2">
    <name type="scientific">Mytilus edulis</name>
    <name type="common">Blue mussel</name>
    <dbReference type="NCBI Taxonomy" id="6550"/>
    <lineage>
        <taxon>Eukaryota</taxon>
        <taxon>Metazoa</taxon>
        <taxon>Spiralia</taxon>
        <taxon>Lophotrochozoa</taxon>
        <taxon>Mollusca</taxon>
        <taxon>Bivalvia</taxon>
        <taxon>Autobranchia</taxon>
        <taxon>Pteriomorphia</taxon>
        <taxon>Mytilida</taxon>
        <taxon>Mytiloidea</taxon>
        <taxon>Mytilidae</taxon>
        <taxon>Mytilinae</taxon>
        <taxon>Mytilus</taxon>
    </lineage>
</organism>
<gene>
    <name evidence="1" type="ORF">MEDL_43834</name>
</gene>
<comment type="caution">
    <text evidence="1">The sequence shown here is derived from an EMBL/GenBank/DDBJ whole genome shotgun (WGS) entry which is preliminary data.</text>
</comment>
<proteinExistence type="predicted"/>
<evidence type="ECO:0000313" key="2">
    <source>
        <dbReference type="Proteomes" id="UP000683360"/>
    </source>
</evidence>
<sequence>MDEDLTKHSSYKKYTCIEKNDVKSNKLKYSPQHAAFQEPTKDQISPLPDSTSQLDFNILLDGIKKERIDTEVTEITLPFKPTLGDNFEIEIDRGIQIPKLLPATFQVILRRSLLVTVHSSTTPVVMIVQSQVSQAVHQNTPVCDAKNRRKHIYSNRELNQS</sequence>